<proteinExistence type="predicted"/>
<dbReference type="EMBL" id="UARW01000010">
    <property type="protein sequence ID" value="SQD07545.1"/>
    <property type="molecule type" value="Genomic_DNA"/>
</dbReference>
<sequence>MRQWTAQVLLGHGNESLAWEGGHIHHATAQNHRIGIEQINAGGNGPCRVFKQTLDERGVFRMDEKVAQWVISGLLFVPAS</sequence>
<protein>
    <submittedName>
        <fullName evidence="1">Uncharacterized protein</fullName>
    </submittedName>
</protein>
<organism evidence="1 2">
    <name type="scientific">Escherichia coli</name>
    <dbReference type="NCBI Taxonomy" id="562"/>
    <lineage>
        <taxon>Bacteria</taxon>
        <taxon>Pseudomonadati</taxon>
        <taxon>Pseudomonadota</taxon>
        <taxon>Gammaproteobacteria</taxon>
        <taxon>Enterobacterales</taxon>
        <taxon>Enterobacteriaceae</taxon>
        <taxon>Escherichia</taxon>
    </lineage>
</organism>
<evidence type="ECO:0000313" key="1">
    <source>
        <dbReference type="EMBL" id="SQD07545.1"/>
    </source>
</evidence>
<gene>
    <name evidence="1" type="ORF">NCTC8009_08174</name>
</gene>
<dbReference type="Proteomes" id="UP000250991">
    <property type="component" value="Unassembled WGS sequence"/>
</dbReference>
<name>A0A2X3KNK3_ECOLX</name>
<reference evidence="1 2" key="1">
    <citation type="submission" date="2018-06" db="EMBL/GenBank/DDBJ databases">
        <authorList>
            <consortium name="Pathogen Informatics"/>
            <person name="Doyle S."/>
        </authorList>
    </citation>
    <scope>NUCLEOTIDE SEQUENCE [LARGE SCALE GENOMIC DNA]</scope>
    <source>
        <strain evidence="1 2">NCTC8009</strain>
    </source>
</reference>
<dbReference type="AlphaFoldDB" id="A0A2X3KNK3"/>
<accession>A0A2X3KNK3</accession>
<evidence type="ECO:0000313" key="2">
    <source>
        <dbReference type="Proteomes" id="UP000250991"/>
    </source>
</evidence>